<dbReference type="CDD" id="cd01822">
    <property type="entry name" value="Lysophospholipase_L1_like"/>
    <property type="match status" value="1"/>
</dbReference>
<evidence type="ECO:0000256" key="1">
    <source>
        <dbReference type="SAM" id="MobiDB-lite"/>
    </source>
</evidence>
<dbReference type="Pfam" id="PF13472">
    <property type="entry name" value="Lipase_GDSL_2"/>
    <property type="match status" value="1"/>
</dbReference>
<feature type="region of interest" description="Disordered" evidence="1">
    <location>
        <begin position="1"/>
        <end position="30"/>
    </location>
</feature>
<dbReference type="PANTHER" id="PTHR30383">
    <property type="entry name" value="THIOESTERASE 1/PROTEASE 1/LYSOPHOSPHOLIPASE L1"/>
    <property type="match status" value="1"/>
</dbReference>
<dbReference type="SUPFAM" id="SSF52266">
    <property type="entry name" value="SGNH hydrolase"/>
    <property type="match status" value="1"/>
</dbReference>
<dbReference type="EMBL" id="JBHRUV010000017">
    <property type="protein sequence ID" value="MFC3265499.1"/>
    <property type="molecule type" value="Genomic_DNA"/>
</dbReference>
<sequence length="220" mass="23219">MAQETPPATSQAPAATTPAESAAAAPAHPGRQAQELTIVVLGDSLSAGYNIPGDKAFPAVLEQALRARGYNVKVVNAGVSGDTTTGGLERLDWSVPDGVSGVILELGANDMLRGVDVSIPRKALDEIITRLKARNIPVMLAGMRAAPNLGGRYATQFGTIYADLAQRHQLLLYPFFLEGVAGERRLLLDDGMHPNPDGVQVMVANILPTVEKFLSAIQGR</sequence>
<dbReference type="PROSITE" id="PS01098">
    <property type="entry name" value="LIPASE_GDSL_SER"/>
    <property type="match status" value="1"/>
</dbReference>
<evidence type="ECO:0000313" key="4">
    <source>
        <dbReference type="Proteomes" id="UP001595536"/>
    </source>
</evidence>
<dbReference type="Proteomes" id="UP001595536">
    <property type="component" value="Unassembled WGS sequence"/>
</dbReference>
<evidence type="ECO:0000313" key="3">
    <source>
        <dbReference type="EMBL" id="MFC3265499.1"/>
    </source>
</evidence>
<dbReference type="InterPro" id="IPR036514">
    <property type="entry name" value="SGNH_hydro_sf"/>
</dbReference>
<proteinExistence type="predicted"/>
<evidence type="ECO:0000259" key="2">
    <source>
        <dbReference type="Pfam" id="PF13472"/>
    </source>
</evidence>
<dbReference type="InterPro" id="IPR008265">
    <property type="entry name" value="Lipase_GDSL_AS"/>
</dbReference>
<feature type="compositionally biased region" description="Low complexity" evidence="1">
    <location>
        <begin position="1"/>
        <end position="27"/>
    </location>
</feature>
<protein>
    <submittedName>
        <fullName evidence="3">Arylesterase</fullName>
    </submittedName>
</protein>
<keyword evidence="4" id="KW-1185">Reference proteome</keyword>
<gene>
    <name evidence="3" type="ORF">ACFOEX_03845</name>
</gene>
<dbReference type="InterPro" id="IPR013830">
    <property type="entry name" value="SGNH_hydro"/>
</dbReference>
<name>A0ABV7LD91_9HYPH</name>
<dbReference type="InterPro" id="IPR051532">
    <property type="entry name" value="Ester_Hydrolysis_Enzymes"/>
</dbReference>
<comment type="caution">
    <text evidence="3">The sequence shown here is derived from an EMBL/GenBank/DDBJ whole genome shotgun (WGS) entry which is preliminary data.</text>
</comment>
<reference evidence="4" key="1">
    <citation type="journal article" date="2019" name="Int. J. Syst. Evol. Microbiol.">
        <title>The Global Catalogue of Microorganisms (GCM) 10K type strain sequencing project: providing services to taxonomists for standard genome sequencing and annotation.</title>
        <authorList>
            <consortium name="The Broad Institute Genomics Platform"/>
            <consortium name="The Broad Institute Genome Sequencing Center for Infectious Disease"/>
            <person name="Wu L."/>
            <person name="Ma J."/>
        </authorList>
    </citation>
    <scope>NUCLEOTIDE SEQUENCE [LARGE SCALE GENOMIC DNA]</scope>
    <source>
        <strain evidence="4">CCM 7941</strain>
    </source>
</reference>
<organism evidence="3 4">
    <name type="scientific">Camelimonas abortus</name>
    <dbReference type="NCBI Taxonomy" id="1017184"/>
    <lineage>
        <taxon>Bacteria</taxon>
        <taxon>Pseudomonadati</taxon>
        <taxon>Pseudomonadota</taxon>
        <taxon>Alphaproteobacteria</taxon>
        <taxon>Hyphomicrobiales</taxon>
        <taxon>Chelatococcaceae</taxon>
        <taxon>Camelimonas</taxon>
    </lineage>
</organism>
<feature type="domain" description="SGNH hydrolase-type esterase" evidence="2">
    <location>
        <begin position="40"/>
        <end position="200"/>
    </location>
</feature>
<dbReference type="PANTHER" id="PTHR30383:SF24">
    <property type="entry name" value="THIOESTERASE 1_PROTEASE 1_LYSOPHOSPHOLIPASE L1"/>
    <property type="match status" value="1"/>
</dbReference>
<accession>A0ABV7LD91</accession>
<dbReference type="RefSeq" id="WP_376832690.1">
    <property type="nucleotide sequence ID" value="NZ_JBHLWR010000006.1"/>
</dbReference>
<dbReference type="Gene3D" id="3.40.50.1110">
    <property type="entry name" value="SGNH hydrolase"/>
    <property type="match status" value="1"/>
</dbReference>